<accession>A0ABP8X5J0</accession>
<dbReference type="PROSITE" id="PS51257">
    <property type="entry name" value="PROKAR_LIPOPROTEIN"/>
    <property type="match status" value="1"/>
</dbReference>
<reference evidence="2" key="1">
    <citation type="journal article" date="2019" name="Int. J. Syst. Evol. Microbiol.">
        <title>The Global Catalogue of Microorganisms (GCM) 10K type strain sequencing project: providing services to taxonomists for standard genome sequencing and annotation.</title>
        <authorList>
            <consortium name="The Broad Institute Genomics Platform"/>
            <consortium name="The Broad Institute Genome Sequencing Center for Infectious Disease"/>
            <person name="Wu L."/>
            <person name="Ma J."/>
        </authorList>
    </citation>
    <scope>NUCLEOTIDE SEQUENCE [LARGE SCALE GENOMIC DNA]</scope>
    <source>
        <strain evidence="2">JCM 18531</strain>
    </source>
</reference>
<organism evidence="1 2">
    <name type="scientific">Nocardioides conyzicola</name>
    <dbReference type="NCBI Taxonomy" id="1651781"/>
    <lineage>
        <taxon>Bacteria</taxon>
        <taxon>Bacillati</taxon>
        <taxon>Actinomycetota</taxon>
        <taxon>Actinomycetes</taxon>
        <taxon>Propionibacteriales</taxon>
        <taxon>Nocardioidaceae</taxon>
        <taxon>Nocardioides</taxon>
    </lineage>
</organism>
<sequence length="139" mass="14950">MRVWAVVVAGVLGLGVLGCSDLQEEHTCPGATCTAALQGVVDDVAALDGVTRVDRVSWSTGLDNGVWGRIEVQARVDGVPAARRVARRAASLYRSGEDEEVFGLVLVVRVWKPPMEFGATIRYQFVDDARIGRGLRKVG</sequence>
<dbReference type="Proteomes" id="UP001499974">
    <property type="component" value="Unassembled WGS sequence"/>
</dbReference>
<evidence type="ECO:0000313" key="2">
    <source>
        <dbReference type="Proteomes" id="UP001499974"/>
    </source>
</evidence>
<evidence type="ECO:0000313" key="1">
    <source>
        <dbReference type="EMBL" id="GAA4701245.1"/>
    </source>
</evidence>
<proteinExistence type="predicted"/>
<gene>
    <name evidence="1" type="ORF">GCM10023349_17840</name>
</gene>
<keyword evidence="2" id="KW-1185">Reference proteome</keyword>
<dbReference type="EMBL" id="BAABKM010000002">
    <property type="protein sequence ID" value="GAA4701245.1"/>
    <property type="molecule type" value="Genomic_DNA"/>
</dbReference>
<protein>
    <recommendedName>
        <fullName evidence="3">Lipoprotein</fullName>
    </recommendedName>
</protein>
<comment type="caution">
    <text evidence="1">The sequence shown here is derived from an EMBL/GenBank/DDBJ whole genome shotgun (WGS) entry which is preliminary data.</text>
</comment>
<evidence type="ECO:0008006" key="3">
    <source>
        <dbReference type="Google" id="ProtNLM"/>
    </source>
</evidence>
<name>A0ABP8X5J0_9ACTN</name>